<dbReference type="Pfam" id="PF13715">
    <property type="entry name" value="CarbopepD_reg_2"/>
    <property type="match status" value="1"/>
</dbReference>
<comment type="subcellular location">
    <subcellularLocation>
        <location evidence="1 7">Cell outer membrane</location>
        <topology evidence="1 7">Multi-pass membrane protein</topology>
    </subcellularLocation>
</comment>
<dbReference type="InterPro" id="IPR036942">
    <property type="entry name" value="Beta-barrel_TonB_sf"/>
</dbReference>
<dbReference type="Pfam" id="PF07660">
    <property type="entry name" value="STN"/>
    <property type="match status" value="1"/>
</dbReference>
<gene>
    <name evidence="9" type="ORF">DF182_20585</name>
</gene>
<dbReference type="InterPro" id="IPR023997">
    <property type="entry name" value="TonB-dep_OMP_SusC/RagA_CS"/>
</dbReference>
<dbReference type="Proteomes" id="UP000253410">
    <property type="component" value="Unassembled WGS sequence"/>
</dbReference>
<keyword evidence="5 7" id="KW-0472">Membrane</keyword>
<dbReference type="SUPFAM" id="SSF49464">
    <property type="entry name" value="Carboxypeptidase regulatory domain-like"/>
    <property type="match status" value="1"/>
</dbReference>
<dbReference type="Gene3D" id="2.40.170.20">
    <property type="entry name" value="TonB-dependent receptor, beta-barrel domain"/>
    <property type="match status" value="1"/>
</dbReference>
<protein>
    <submittedName>
        <fullName evidence="9">SusC/RagA family TonB-linked outer membrane protein</fullName>
    </submittedName>
</protein>
<dbReference type="InterPro" id="IPR039426">
    <property type="entry name" value="TonB-dep_rcpt-like"/>
</dbReference>
<evidence type="ECO:0000256" key="4">
    <source>
        <dbReference type="ARBA" id="ARBA00022692"/>
    </source>
</evidence>
<dbReference type="InterPro" id="IPR037066">
    <property type="entry name" value="Plug_dom_sf"/>
</dbReference>
<dbReference type="NCBIfam" id="TIGR04057">
    <property type="entry name" value="SusC_RagA_signa"/>
    <property type="match status" value="1"/>
</dbReference>
<comment type="caution">
    <text evidence="9">The sequence shown here is derived from an EMBL/GenBank/DDBJ whole genome shotgun (WGS) entry which is preliminary data.</text>
</comment>
<comment type="similarity">
    <text evidence="7">Belongs to the TonB-dependent receptor family.</text>
</comment>
<dbReference type="Pfam" id="PF07715">
    <property type="entry name" value="Plug"/>
    <property type="match status" value="1"/>
</dbReference>
<evidence type="ECO:0000256" key="2">
    <source>
        <dbReference type="ARBA" id="ARBA00022448"/>
    </source>
</evidence>
<evidence type="ECO:0000313" key="10">
    <source>
        <dbReference type="Proteomes" id="UP000253410"/>
    </source>
</evidence>
<dbReference type="OrthoDB" id="1094723at2"/>
<dbReference type="EMBL" id="QFFJ01000002">
    <property type="protein sequence ID" value="RBL88945.1"/>
    <property type="molecule type" value="Genomic_DNA"/>
</dbReference>
<evidence type="ECO:0000256" key="7">
    <source>
        <dbReference type="PROSITE-ProRule" id="PRU01360"/>
    </source>
</evidence>
<proteinExistence type="inferred from homology"/>
<keyword evidence="6 7" id="KW-0998">Cell outer membrane</keyword>
<evidence type="ECO:0000256" key="6">
    <source>
        <dbReference type="ARBA" id="ARBA00023237"/>
    </source>
</evidence>
<dbReference type="Gene3D" id="3.55.50.30">
    <property type="match status" value="1"/>
</dbReference>
<feature type="domain" description="Secretin/TonB short N-terminal" evidence="8">
    <location>
        <begin position="105"/>
        <end position="156"/>
    </location>
</feature>
<sequence length="1181" mass="131522">MKTGSAWNHFRRTFGPIQKQASVKNAVINVPKLYESMKEFLCNKARCRPWLPSTKTLLIMKLTSAFLLVLAMQVSASSYSQSVSLSGRNLPLKEVFNTIRNQTGFEFIYDASLIRSSRTVNVHVHNASVQTVLESCLQNLPLTYEIRFNTIIIKERPAGSNIINRSETQPVVNAPPVAVKGTVLDERTGLPVAGVSVGVKGASTGTVTDLDGQFTLMVSGNAVVLTFRHLSYETAEVTILPGKNIMVKLQAKSVQLSSTMVTTGMFKRPKENFNGAATTITGDQLRSVNALNVFQAAKIFDPSLRIPDNVQFGSNPNQLPSINLRGVNNFPQQTTSQLKAASGADFMASYASNPNQPLLILDGFETSLQKLYDLDINRIASFTILKDAAATSLYGSRAANGVIVVDTRQPLPGKLRVSYSGNLQVTAPDLSVYHLLNARDKLETERLAGLYNQYANDENNASLDVFYKRLYARRRTWVEQGVNTDWLAQPVRSGIGQKHSIYLEGGDDYLRYGLNLNYSNLAGVMKNSNRSNYGLEMNLSYRIKRFTFRNVLAVNYNKGKNSNYGSFGDYTKQNNYWSPFDSSGRMQRVLETVDATVYTNPLYNTTLHTVDQSEYTNVTNQSAVEWNMGKGFKLRGQIALTRQTDQADLFLPAMHTSFAKEADIAKRGSYTRDNSSFFSYDGSLNLDYSFRAGRHLLFNTTGVSAAETNSSGIEVVVTGFPSDKLDQLFFGNGYGADSKPGGNAATTRRVSGFTNVGYSYDQRYTLDAGISADGSSQFGADKRFAPFWNIGAGWNVAKEHFLPETNWLDQLRIRATIGSTGSSNFPPYMGITTYRYITDKNYRGQVGTTLLAFGNTNLQWQQTLKRNLGADISLFQGKLTGKFELYRENTQSLILDINTPPSSGVSSYKENVGELQNTGYEINLTAFAIKQDKKSIYWSFFVNGLHNKSVIKRIANSLKKQNDQNDKNNQTLPQLRFEEGQSPMAVWAVQSKGIDPANGRELFVTRSGELTYEWNARDKVIVGDQIPEIQGHFGTTASYKGLTLQIALDYQYHAVMYNTALADRLENGSFWYQMDARVLSGRWQKPGDVTLFKGLTKDNGIAASEPTNATSRFVQDNSFINLGSISLSYIVPERYTRKWKMNNTRVSFILNDVARWSSIQAERGLDYPFARNISLNIGTTF</sequence>
<evidence type="ECO:0000256" key="1">
    <source>
        <dbReference type="ARBA" id="ARBA00004571"/>
    </source>
</evidence>
<evidence type="ECO:0000256" key="3">
    <source>
        <dbReference type="ARBA" id="ARBA00022452"/>
    </source>
</evidence>
<dbReference type="AlphaFoldDB" id="A0A365XTN4"/>
<dbReference type="NCBIfam" id="TIGR04056">
    <property type="entry name" value="OMP_RagA_SusC"/>
    <property type="match status" value="1"/>
</dbReference>
<reference evidence="9 10" key="1">
    <citation type="submission" date="2018-05" db="EMBL/GenBank/DDBJ databases">
        <title>Chitinophaga sp. K3CV102501T nov., isolated from isolated from a monsoon evergreen broad-leaved forest soil.</title>
        <authorList>
            <person name="Lv Y."/>
        </authorList>
    </citation>
    <scope>NUCLEOTIDE SEQUENCE [LARGE SCALE GENOMIC DNA]</scope>
    <source>
        <strain evidence="9 10">GDMCC 1.1325</strain>
    </source>
</reference>
<evidence type="ECO:0000313" key="9">
    <source>
        <dbReference type="EMBL" id="RBL88945.1"/>
    </source>
</evidence>
<dbReference type="Gene3D" id="2.170.130.10">
    <property type="entry name" value="TonB-dependent receptor, plug domain"/>
    <property type="match status" value="1"/>
</dbReference>
<dbReference type="GO" id="GO:0009279">
    <property type="term" value="C:cell outer membrane"/>
    <property type="evidence" value="ECO:0007669"/>
    <property type="project" value="UniProtKB-SubCell"/>
</dbReference>
<accession>A0A365XTN4</accession>
<keyword evidence="4 7" id="KW-0812">Transmembrane</keyword>
<dbReference type="SMART" id="SM00965">
    <property type="entry name" value="STN"/>
    <property type="match status" value="1"/>
</dbReference>
<keyword evidence="10" id="KW-1185">Reference proteome</keyword>
<dbReference type="InterPro" id="IPR008969">
    <property type="entry name" value="CarboxyPept-like_regulatory"/>
</dbReference>
<evidence type="ECO:0000256" key="5">
    <source>
        <dbReference type="ARBA" id="ARBA00023136"/>
    </source>
</evidence>
<name>A0A365XTN4_9BACT</name>
<dbReference type="InterPro" id="IPR012910">
    <property type="entry name" value="Plug_dom"/>
</dbReference>
<dbReference type="InterPro" id="IPR023996">
    <property type="entry name" value="TonB-dep_OMP_SusC/RagA"/>
</dbReference>
<keyword evidence="2 7" id="KW-0813">Transport</keyword>
<organism evidence="9 10">
    <name type="scientific">Chitinophaga flava</name>
    <dbReference type="NCBI Taxonomy" id="2259036"/>
    <lineage>
        <taxon>Bacteria</taxon>
        <taxon>Pseudomonadati</taxon>
        <taxon>Bacteroidota</taxon>
        <taxon>Chitinophagia</taxon>
        <taxon>Chitinophagales</taxon>
        <taxon>Chitinophagaceae</taxon>
        <taxon>Chitinophaga</taxon>
    </lineage>
</organism>
<dbReference type="InterPro" id="IPR011662">
    <property type="entry name" value="Secretin/TonB_short_N"/>
</dbReference>
<dbReference type="PROSITE" id="PS52016">
    <property type="entry name" value="TONB_DEPENDENT_REC_3"/>
    <property type="match status" value="1"/>
</dbReference>
<keyword evidence="3 7" id="KW-1134">Transmembrane beta strand</keyword>
<dbReference type="Gene3D" id="2.60.40.1120">
    <property type="entry name" value="Carboxypeptidase-like, regulatory domain"/>
    <property type="match status" value="1"/>
</dbReference>
<dbReference type="SUPFAM" id="SSF56935">
    <property type="entry name" value="Porins"/>
    <property type="match status" value="1"/>
</dbReference>
<evidence type="ECO:0000259" key="8">
    <source>
        <dbReference type="SMART" id="SM00965"/>
    </source>
</evidence>